<dbReference type="PANTHER" id="PTHR32071:SF121">
    <property type="entry name" value="SIGMA L-DEPENDENT TRANSCRIPTIONAL REGULATOR YQIR-RELATED"/>
    <property type="match status" value="1"/>
</dbReference>
<dbReference type="InterPro" id="IPR003593">
    <property type="entry name" value="AAA+_ATPase"/>
</dbReference>
<feature type="domain" description="Sigma-54 factor interaction" evidence="5">
    <location>
        <begin position="12"/>
        <end position="241"/>
    </location>
</feature>
<dbReference type="PROSITE" id="PS50045">
    <property type="entry name" value="SIGMA54_INTERACT_4"/>
    <property type="match status" value="1"/>
</dbReference>
<dbReference type="GO" id="GO:0043565">
    <property type="term" value="F:sequence-specific DNA binding"/>
    <property type="evidence" value="ECO:0007669"/>
    <property type="project" value="InterPro"/>
</dbReference>
<sequence length="412" mass="46067">MDIQSIKNRFGIIGNAPALNYALSVAAQVAGTDLSVLIVGESGVGKEVFSQVIHTLSARKHNPFIAVNCGAIPEGTIDSELFGHEKGAFTGAVDSRKGYFETVSGGTIFLDEIGEMPLGTQARLLRVLETGEFIRVGSSKVQKTDVRVICATNKDLLEFTQSGKFREDLYYRMSTVPIRVPALRERPEDIPLLFRKFATDFAERYRTTPVLPDDDARRALIAYNWPGNVRELKNIAEQISVLSQNKVLTATELRQFLPEGSNNRLPVLAPQSANGHEFNNEREILYKLFFDMKKDVTELKKMFFDVLQNPQAVNPSSLSALKPEGAFNELAPADYAHQPVITSPSTLPVLLDHNDIHEHVEVEESLNIMDKEKELIVKALKKHKGKRKDAALDLGISERTLYRKLKEYDIDE</sequence>
<dbReference type="AlphaFoldDB" id="A0A4R8DK36"/>
<dbReference type="EMBL" id="SODV01000002">
    <property type="protein sequence ID" value="TDW97370.1"/>
    <property type="molecule type" value="Genomic_DNA"/>
</dbReference>
<dbReference type="FunFam" id="3.40.50.300:FF:000006">
    <property type="entry name" value="DNA-binding transcriptional regulator NtrC"/>
    <property type="match status" value="1"/>
</dbReference>
<dbReference type="Pfam" id="PF02954">
    <property type="entry name" value="HTH_8"/>
    <property type="match status" value="1"/>
</dbReference>
<evidence type="ECO:0000256" key="4">
    <source>
        <dbReference type="ARBA" id="ARBA00023163"/>
    </source>
</evidence>
<dbReference type="RefSeq" id="WP_133999491.1">
    <property type="nucleotide sequence ID" value="NZ_SODV01000002.1"/>
</dbReference>
<dbReference type="InterPro" id="IPR002078">
    <property type="entry name" value="Sigma_54_int"/>
</dbReference>
<keyword evidence="3" id="KW-0805">Transcription regulation</keyword>
<organism evidence="6 7">
    <name type="scientific">Dinghuibacter silviterrae</name>
    <dbReference type="NCBI Taxonomy" id="1539049"/>
    <lineage>
        <taxon>Bacteria</taxon>
        <taxon>Pseudomonadati</taxon>
        <taxon>Bacteroidota</taxon>
        <taxon>Chitinophagia</taxon>
        <taxon>Chitinophagales</taxon>
        <taxon>Chitinophagaceae</taxon>
        <taxon>Dinghuibacter</taxon>
    </lineage>
</organism>
<reference evidence="6 7" key="1">
    <citation type="submission" date="2019-03" db="EMBL/GenBank/DDBJ databases">
        <title>Genomic Encyclopedia of Type Strains, Phase IV (KMG-IV): sequencing the most valuable type-strain genomes for metagenomic binning, comparative biology and taxonomic classification.</title>
        <authorList>
            <person name="Goeker M."/>
        </authorList>
    </citation>
    <scope>NUCLEOTIDE SEQUENCE [LARGE SCALE GENOMIC DNA]</scope>
    <source>
        <strain evidence="6 7">DSM 100059</strain>
    </source>
</reference>
<dbReference type="PANTHER" id="PTHR32071">
    <property type="entry name" value="TRANSCRIPTIONAL REGULATORY PROTEIN"/>
    <property type="match status" value="1"/>
</dbReference>
<dbReference type="PROSITE" id="PS00688">
    <property type="entry name" value="SIGMA54_INTERACT_3"/>
    <property type="match status" value="1"/>
</dbReference>
<evidence type="ECO:0000313" key="6">
    <source>
        <dbReference type="EMBL" id="TDW97370.1"/>
    </source>
</evidence>
<accession>A0A4R8DK36</accession>
<dbReference type="SMART" id="SM00382">
    <property type="entry name" value="AAA"/>
    <property type="match status" value="1"/>
</dbReference>
<dbReference type="Gene3D" id="1.10.10.60">
    <property type="entry name" value="Homeodomain-like"/>
    <property type="match status" value="1"/>
</dbReference>
<evidence type="ECO:0000259" key="5">
    <source>
        <dbReference type="PROSITE" id="PS50045"/>
    </source>
</evidence>
<dbReference type="InterPro" id="IPR025944">
    <property type="entry name" value="Sigma_54_int_dom_CS"/>
</dbReference>
<keyword evidence="1" id="KW-0547">Nucleotide-binding</keyword>
<dbReference type="InterPro" id="IPR009057">
    <property type="entry name" value="Homeodomain-like_sf"/>
</dbReference>
<dbReference type="SUPFAM" id="SSF46689">
    <property type="entry name" value="Homeodomain-like"/>
    <property type="match status" value="1"/>
</dbReference>
<keyword evidence="7" id="KW-1185">Reference proteome</keyword>
<dbReference type="GO" id="GO:0006355">
    <property type="term" value="P:regulation of DNA-templated transcription"/>
    <property type="evidence" value="ECO:0007669"/>
    <property type="project" value="InterPro"/>
</dbReference>
<evidence type="ECO:0000256" key="3">
    <source>
        <dbReference type="ARBA" id="ARBA00023015"/>
    </source>
</evidence>
<dbReference type="InterPro" id="IPR025662">
    <property type="entry name" value="Sigma_54_int_dom_ATP-bd_1"/>
</dbReference>
<dbReference type="PROSITE" id="PS00675">
    <property type="entry name" value="SIGMA54_INTERACT_1"/>
    <property type="match status" value="1"/>
</dbReference>
<proteinExistence type="predicted"/>
<protein>
    <submittedName>
        <fullName evidence="6">Regulatory Fis family protein</fullName>
    </submittedName>
</protein>
<dbReference type="PRINTS" id="PR01590">
    <property type="entry name" value="HTHFIS"/>
</dbReference>
<dbReference type="InterPro" id="IPR002197">
    <property type="entry name" value="HTH_Fis"/>
</dbReference>
<dbReference type="Pfam" id="PF00158">
    <property type="entry name" value="Sigma54_activat"/>
    <property type="match status" value="1"/>
</dbReference>
<dbReference type="Gene3D" id="1.10.8.60">
    <property type="match status" value="1"/>
</dbReference>
<dbReference type="InterPro" id="IPR058031">
    <property type="entry name" value="AAA_lid_NorR"/>
</dbReference>
<dbReference type="GO" id="GO:0005524">
    <property type="term" value="F:ATP binding"/>
    <property type="evidence" value="ECO:0007669"/>
    <property type="project" value="UniProtKB-KW"/>
</dbReference>
<dbReference type="SUPFAM" id="SSF52540">
    <property type="entry name" value="P-loop containing nucleoside triphosphate hydrolases"/>
    <property type="match status" value="1"/>
</dbReference>
<evidence type="ECO:0000313" key="7">
    <source>
        <dbReference type="Proteomes" id="UP000294498"/>
    </source>
</evidence>
<keyword evidence="4" id="KW-0804">Transcription</keyword>
<dbReference type="InterPro" id="IPR027417">
    <property type="entry name" value="P-loop_NTPase"/>
</dbReference>
<gene>
    <name evidence="6" type="ORF">EDB95_5218</name>
</gene>
<evidence type="ECO:0000256" key="1">
    <source>
        <dbReference type="ARBA" id="ARBA00022741"/>
    </source>
</evidence>
<comment type="caution">
    <text evidence="6">The sequence shown here is derived from an EMBL/GenBank/DDBJ whole genome shotgun (WGS) entry which is preliminary data.</text>
</comment>
<keyword evidence="2" id="KW-0067">ATP-binding</keyword>
<dbReference type="Proteomes" id="UP000294498">
    <property type="component" value="Unassembled WGS sequence"/>
</dbReference>
<dbReference type="Pfam" id="PF25601">
    <property type="entry name" value="AAA_lid_14"/>
    <property type="match status" value="1"/>
</dbReference>
<dbReference type="OrthoDB" id="9767106at2"/>
<evidence type="ECO:0000256" key="2">
    <source>
        <dbReference type="ARBA" id="ARBA00022840"/>
    </source>
</evidence>
<name>A0A4R8DK36_9BACT</name>
<dbReference type="Gene3D" id="3.40.50.300">
    <property type="entry name" value="P-loop containing nucleotide triphosphate hydrolases"/>
    <property type="match status" value="1"/>
</dbReference>
<dbReference type="CDD" id="cd00009">
    <property type="entry name" value="AAA"/>
    <property type="match status" value="1"/>
</dbReference>